<dbReference type="RefSeq" id="WP_290274367.1">
    <property type="nucleotide sequence ID" value="NZ_JAUFQP010000015.1"/>
</dbReference>
<dbReference type="InterPro" id="IPR010496">
    <property type="entry name" value="AL/BT2_dom"/>
</dbReference>
<protein>
    <submittedName>
        <fullName evidence="2">DUF1080 domain-containing protein</fullName>
    </submittedName>
</protein>
<evidence type="ECO:0000313" key="2">
    <source>
        <dbReference type="EMBL" id="MFB9105348.1"/>
    </source>
</evidence>
<proteinExistence type="predicted"/>
<dbReference type="Pfam" id="PF06439">
    <property type="entry name" value="3keto-disac_hyd"/>
    <property type="match status" value="1"/>
</dbReference>
<evidence type="ECO:0000313" key="3">
    <source>
        <dbReference type="Proteomes" id="UP001589590"/>
    </source>
</evidence>
<dbReference type="EMBL" id="JBHMFA010000006">
    <property type="protein sequence ID" value="MFB9105348.1"/>
    <property type="molecule type" value="Genomic_DNA"/>
</dbReference>
<gene>
    <name evidence="2" type="ORF">ACFFU1_10575</name>
</gene>
<comment type="caution">
    <text evidence="2">The sequence shown here is derived from an EMBL/GenBank/DDBJ whole genome shotgun (WGS) entry which is preliminary data.</text>
</comment>
<dbReference type="Proteomes" id="UP001589590">
    <property type="component" value="Unassembled WGS sequence"/>
</dbReference>
<reference evidence="2 3" key="1">
    <citation type="submission" date="2024-09" db="EMBL/GenBank/DDBJ databases">
        <authorList>
            <person name="Sun Q."/>
            <person name="Mori K."/>
        </authorList>
    </citation>
    <scope>NUCLEOTIDE SEQUENCE [LARGE SCALE GENOMIC DNA]</scope>
    <source>
        <strain evidence="2 3">CECT 8300</strain>
    </source>
</reference>
<keyword evidence="3" id="KW-1185">Reference proteome</keyword>
<evidence type="ECO:0000259" key="1">
    <source>
        <dbReference type="Pfam" id="PF06439"/>
    </source>
</evidence>
<dbReference type="Gene3D" id="2.60.120.560">
    <property type="entry name" value="Exo-inulinase, domain 1"/>
    <property type="match status" value="1"/>
</dbReference>
<organism evidence="2 3">
    <name type="scientific">Algibacter miyuki</name>
    <dbReference type="NCBI Taxonomy" id="1306933"/>
    <lineage>
        <taxon>Bacteria</taxon>
        <taxon>Pseudomonadati</taxon>
        <taxon>Bacteroidota</taxon>
        <taxon>Flavobacteriia</taxon>
        <taxon>Flavobacteriales</taxon>
        <taxon>Flavobacteriaceae</taxon>
        <taxon>Algibacter</taxon>
    </lineage>
</organism>
<sequence>MSKEVVVNLNEWKAVNPDNQHFWTVTDSTLVGGTGEQKIPVNTYLSSKETYKDFELRCLFRLTGDHNLGLINSGIQYRSIVEGNKISGYQADIGKGYWGDIYDEHRRKKLIDGDMSVLKQLLNDDGWNSYIVRCKGDVHELYINGVKTTEYQELNKDIPSEGVIAFQLHKGGNAKIEVKNITITKL</sequence>
<accession>A0ABV5H0C8</accession>
<name>A0ABV5H0C8_9FLAO</name>
<feature type="domain" description="3-keto-alpha-glucoside-1,2-lyase/3-keto-2-hydroxy-glucal hydratase" evidence="1">
    <location>
        <begin position="8"/>
        <end position="184"/>
    </location>
</feature>